<dbReference type="Pfam" id="PF00644">
    <property type="entry name" value="PARP"/>
    <property type="match status" value="2"/>
</dbReference>
<keyword evidence="4" id="KW-1185">Reference proteome</keyword>
<evidence type="ECO:0000259" key="2">
    <source>
        <dbReference type="Pfam" id="PF00644"/>
    </source>
</evidence>
<accession>A0A8C5MZD9</accession>
<organism evidence="3 4">
    <name type="scientific">Leptobrachium leishanense</name>
    <name type="common">Leishan spiny toad</name>
    <dbReference type="NCBI Taxonomy" id="445787"/>
    <lineage>
        <taxon>Eukaryota</taxon>
        <taxon>Metazoa</taxon>
        <taxon>Chordata</taxon>
        <taxon>Craniata</taxon>
        <taxon>Vertebrata</taxon>
        <taxon>Euteleostomi</taxon>
        <taxon>Amphibia</taxon>
        <taxon>Batrachia</taxon>
        <taxon>Anura</taxon>
        <taxon>Pelobatoidea</taxon>
        <taxon>Megophryidae</taxon>
        <taxon>Leptobrachium</taxon>
    </lineage>
</organism>
<dbReference type="SUPFAM" id="SSF56399">
    <property type="entry name" value="ADP-ribosylation"/>
    <property type="match status" value="4"/>
</dbReference>
<dbReference type="GO" id="GO:0003950">
    <property type="term" value="F:NAD+ poly-ADP-ribosyltransferase activity"/>
    <property type="evidence" value="ECO:0007669"/>
    <property type="project" value="InterPro"/>
</dbReference>
<dbReference type="OrthoDB" id="425894at2759"/>
<sequence length="606" mass="69645">IAYFFIPGTMAFSFYQNLQAEMWRRRLFPTSKTHFLSVILSQRMEKIYVMYHGTTQPAAQEIIKKGFRPSADGMLGRGVYVSRDEKKAARYPLGDQRDQVILKLRVNVGKVKKIDQQDHPMQKTWHDHGYDTAWVPEFCGMVESGLEEDCVWDPKRIKVMDIWEEESFPDFREIMLPSDYQPMDGNIYVMYHGTTVGAAIQIIMKGFNRSADGMLGRGVYVSRDQDKAALYPLCDQSDQVLLKLRVNVGKVIKIDYQGHPVQKTWHDGGYDMAWGPAYCGMDSELEEDCVWDPNRIKVVGVEKAPHDYLGYLQQLDLWKEETFVGFCEIFLLSNARPMDGKLYTMYHGTTLARAEKIIDEGFKQSIDGILGRGVYVSRDIKKASQYPRGDKSDQVILKVRVNVGKVKRINRQGHPMQMTWHDNGFDTAWIPPGCGMVDSRLEEDCVWDPKRIKVLGFREVSLSSNEQPDDGKIYVMYHGTTLAAAKKKIMKGFKRSMNGILGRGIYVTRNVNEAANYPVGNTHNQVILKLRVNVGRVRLVDHRGDPLQRIWQMDYDSAYVPEYCGIVKTGIERDCIWDPDRIKVVGIVDAPQNYLHYLKNLVKRYK</sequence>
<protein>
    <recommendedName>
        <fullName evidence="2">PARP catalytic domain-containing protein</fullName>
    </recommendedName>
</protein>
<evidence type="ECO:0000256" key="1">
    <source>
        <dbReference type="ARBA" id="ARBA00024347"/>
    </source>
</evidence>
<dbReference type="Ensembl" id="ENSLLET00000021280.1">
    <property type="protein sequence ID" value="ENSLLEP00000020476.1"/>
    <property type="gene ID" value="ENSLLEG00000012960.1"/>
</dbReference>
<dbReference type="PANTHER" id="PTHR36542">
    <property type="entry name" value="GIG2-LIKE PROTEIN DRED-RELATED"/>
    <property type="match status" value="1"/>
</dbReference>
<reference evidence="3" key="2">
    <citation type="submission" date="2025-09" db="UniProtKB">
        <authorList>
            <consortium name="Ensembl"/>
        </authorList>
    </citation>
    <scope>IDENTIFICATION</scope>
</reference>
<feature type="domain" description="PARP catalytic" evidence="2">
    <location>
        <begin position="48"/>
        <end position="125"/>
    </location>
</feature>
<name>A0A8C5MZD9_9ANUR</name>
<dbReference type="PANTHER" id="PTHR36542:SF2">
    <property type="entry name" value="GIG2-LIKE PROTEIN DRED-RELATED"/>
    <property type="match status" value="1"/>
</dbReference>
<dbReference type="GO" id="GO:0005737">
    <property type="term" value="C:cytoplasm"/>
    <property type="evidence" value="ECO:0007669"/>
    <property type="project" value="TreeGrafter"/>
</dbReference>
<dbReference type="GeneTree" id="ENSGT00940000163496"/>
<comment type="similarity">
    <text evidence="1">Belongs to the ARTD/PARP family.</text>
</comment>
<evidence type="ECO:0000313" key="4">
    <source>
        <dbReference type="Proteomes" id="UP000694569"/>
    </source>
</evidence>
<evidence type="ECO:0000313" key="3">
    <source>
        <dbReference type="Ensembl" id="ENSLLEP00000020476.1"/>
    </source>
</evidence>
<dbReference type="Gene3D" id="3.90.175.10">
    <property type="entry name" value="Diphtheria Toxin, domain 1"/>
    <property type="match status" value="4"/>
</dbReference>
<feature type="domain" description="PARP catalytic" evidence="2">
    <location>
        <begin position="169"/>
        <end position="261"/>
    </location>
</feature>
<dbReference type="InterPro" id="IPR012317">
    <property type="entry name" value="Poly(ADP-ribose)pol_cat_dom"/>
</dbReference>
<dbReference type="Proteomes" id="UP000694569">
    <property type="component" value="Unplaced"/>
</dbReference>
<dbReference type="AlphaFoldDB" id="A0A8C5MZD9"/>
<proteinExistence type="inferred from homology"/>
<reference evidence="3" key="1">
    <citation type="submission" date="2025-08" db="UniProtKB">
        <authorList>
            <consortium name="Ensembl"/>
        </authorList>
    </citation>
    <scope>IDENTIFICATION</scope>
</reference>